<keyword evidence="10 16" id="KW-1133">Transmembrane helix</keyword>
<dbReference type="PANTHER" id="PTHR45339">
    <property type="entry name" value="HYBRID SIGNAL TRANSDUCTION HISTIDINE KINASE J"/>
    <property type="match status" value="1"/>
</dbReference>
<dbReference type="CDD" id="cd16922">
    <property type="entry name" value="HATPase_EvgS-ArcB-TorS-like"/>
    <property type="match status" value="1"/>
</dbReference>
<keyword evidence="11" id="KW-0902">Two-component regulatory system</keyword>
<comment type="caution">
    <text evidence="19">The sequence shown here is derived from an EMBL/GenBank/DDBJ whole genome shotgun (WGS) entry which is preliminary data.</text>
</comment>
<proteinExistence type="predicted"/>
<dbReference type="InterPro" id="IPR003661">
    <property type="entry name" value="HisK_dim/P_dom"/>
</dbReference>
<evidence type="ECO:0000256" key="16">
    <source>
        <dbReference type="SAM" id="Phobius"/>
    </source>
</evidence>
<keyword evidence="9" id="KW-0067">ATP-binding</keyword>
<comment type="subcellular location">
    <subcellularLocation>
        <location evidence="2">Membrane</location>
    </subcellularLocation>
</comment>
<dbReference type="SMART" id="SM00388">
    <property type="entry name" value="HisKA"/>
    <property type="match status" value="1"/>
</dbReference>
<keyword evidence="4 15" id="KW-0597">Phosphoprotein</keyword>
<dbReference type="InterPro" id="IPR003594">
    <property type="entry name" value="HATPase_dom"/>
</dbReference>
<dbReference type="GO" id="GO:0005524">
    <property type="term" value="F:ATP binding"/>
    <property type="evidence" value="ECO:0007669"/>
    <property type="project" value="UniProtKB-KW"/>
</dbReference>
<feature type="domain" description="Response regulatory" evidence="18">
    <location>
        <begin position="414"/>
        <end position="530"/>
    </location>
</feature>
<gene>
    <name evidence="19" type="ORF">IPJ38_17665</name>
</gene>
<evidence type="ECO:0000259" key="17">
    <source>
        <dbReference type="PROSITE" id="PS50109"/>
    </source>
</evidence>
<dbReference type="InterPro" id="IPR005467">
    <property type="entry name" value="His_kinase_dom"/>
</dbReference>
<dbReference type="Proteomes" id="UP000739411">
    <property type="component" value="Unassembled WGS sequence"/>
</dbReference>
<dbReference type="FunFam" id="1.10.287.130:FF:000004">
    <property type="entry name" value="Ethylene receptor 1"/>
    <property type="match status" value="1"/>
</dbReference>
<dbReference type="Gene3D" id="1.10.287.130">
    <property type="match status" value="1"/>
</dbReference>
<dbReference type="Pfam" id="PF00072">
    <property type="entry name" value="Response_reg"/>
    <property type="match status" value="1"/>
</dbReference>
<dbReference type="SUPFAM" id="SSF47384">
    <property type="entry name" value="Homodimeric domain of signal transducing histidine kinase"/>
    <property type="match status" value="1"/>
</dbReference>
<evidence type="ECO:0000313" key="19">
    <source>
        <dbReference type="EMBL" id="MBK7416650.1"/>
    </source>
</evidence>
<comment type="catalytic activity">
    <reaction evidence="1">
        <text>ATP + protein L-histidine = ADP + protein N-phospho-L-histidine.</text>
        <dbReference type="EC" id="2.7.13.3"/>
    </reaction>
</comment>
<reference evidence="19 20" key="1">
    <citation type="submission" date="2020-10" db="EMBL/GenBank/DDBJ databases">
        <title>Connecting structure to function with the recovery of over 1000 high-quality activated sludge metagenome-assembled genomes encoding full-length rRNA genes using long-read sequencing.</title>
        <authorList>
            <person name="Singleton C.M."/>
            <person name="Petriglieri F."/>
            <person name="Kristensen J.M."/>
            <person name="Kirkegaard R.H."/>
            <person name="Michaelsen T.Y."/>
            <person name="Andersen M.H."/>
            <person name="Karst S.M."/>
            <person name="Dueholm M.S."/>
            <person name="Nielsen P.H."/>
            <person name="Albertsen M."/>
        </authorList>
    </citation>
    <scope>NUCLEOTIDE SEQUENCE [LARGE SCALE GENOMIC DNA]</scope>
    <source>
        <strain evidence="19">EsbW_18-Q3-R4-48_BATAC.463</strain>
    </source>
</reference>
<dbReference type="SMART" id="SM00448">
    <property type="entry name" value="REC"/>
    <property type="match status" value="1"/>
</dbReference>
<dbReference type="SUPFAM" id="SSF55874">
    <property type="entry name" value="ATPase domain of HSP90 chaperone/DNA topoisomerase II/histidine kinase"/>
    <property type="match status" value="1"/>
</dbReference>
<evidence type="ECO:0000256" key="15">
    <source>
        <dbReference type="PROSITE-ProRule" id="PRU00169"/>
    </source>
</evidence>
<evidence type="ECO:0000256" key="3">
    <source>
        <dbReference type="ARBA" id="ARBA00012438"/>
    </source>
</evidence>
<dbReference type="AlphaFoldDB" id="A0A935K093"/>
<dbReference type="InterPro" id="IPR004358">
    <property type="entry name" value="Sig_transdc_His_kin-like_C"/>
</dbReference>
<evidence type="ECO:0000256" key="9">
    <source>
        <dbReference type="ARBA" id="ARBA00022840"/>
    </source>
</evidence>
<dbReference type="CDD" id="cd00082">
    <property type="entry name" value="HisKA"/>
    <property type="match status" value="1"/>
</dbReference>
<dbReference type="FunFam" id="3.30.565.10:FF:000010">
    <property type="entry name" value="Sensor histidine kinase RcsC"/>
    <property type="match status" value="1"/>
</dbReference>
<feature type="transmembrane region" description="Helical" evidence="16">
    <location>
        <begin position="24"/>
        <end position="41"/>
    </location>
</feature>
<sequence>MGILISATYGSVTFLLPANVSESTQIFLFILLSSLVTIGALGYSVMPAFYLSMCAVTLLPLSGFFLFHWLQDSAPFSLLMFVITLMWMVLVPKKALLNSRWVNDSIQANTNLIEEMSKRKEVEEELTRYRDHLEDQVSIRTLELSVAKEKAESANRAKSTFLANMSHEIRTPLNAISGMVYLLKRDQMTPAQVDRLNKIDGAGKHLMAIINDILCLSKIEAECLTLESIALSPATILSEVAAILADDAAAKSLALSVEESELPLALKGDPTRIRQALLNYATNAIKFTSQGGIQLACRVLEQDADSALLRFEVRDSGIGLSAAALERLFSPFEQGDNSTTRRHGGTGLGLVITRRLAKLMGGDAGCESEEGKGSCFWFTARLDKYPAATNTHLGPNAPAITSETAIRERHAGKMILLVEDNLINREVVLDLLEDVLLSVDIAEDGYQAVEQIKKNNYDMVLMDIQMPKLDGRAATRQIRCLPGGSSVPIMAMTADAFDEDRQLCMEAGMDDFMTKPLDPDELYTKLLHWLSAPPKP</sequence>
<dbReference type="Gene3D" id="3.30.565.10">
    <property type="entry name" value="Histidine kinase-like ATPase, C-terminal domain"/>
    <property type="match status" value="1"/>
</dbReference>
<keyword evidence="6 16" id="KW-0812">Transmembrane</keyword>
<evidence type="ECO:0000256" key="1">
    <source>
        <dbReference type="ARBA" id="ARBA00000085"/>
    </source>
</evidence>
<keyword evidence="7" id="KW-0547">Nucleotide-binding</keyword>
<feature type="transmembrane region" description="Helical" evidence="16">
    <location>
        <begin position="73"/>
        <end position="91"/>
    </location>
</feature>
<dbReference type="InterPro" id="IPR036890">
    <property type="entry name" value="HATPase_C_sf"/>
</dbReference>
<dbReference type="Pfam" id="PF02518">
    <property type="entry name" value="HATPase_c"/>
    <property type="match status" value="1"/>
</dbReference>
<feature type="modified residue" description="4-aspartylphosphate" evidence="15">
    <location>
        <position position="463"/>
    </location>
</feature>
<evidence type="ECO:0000256" key="6">
    <source>
        <dbReference type="ARBA" id="ARBA00022692"/>
    </source>
</evidence>
<dbReference type="PROSITE" id="PS50109">
    <property type="entry name" value="HIS_KIN"/>
    <property type="match status" value="1"/>
</dbReference>
<feature type="domain" description="Histidine kinase" evidence="17">
    <location>
        <begin position="164"/>
        <end position="384"/>
    </location>
</feature>
<evidence type="ECO:0000256" key="8">
    <source>
        <dbReference type="ARBA" id="ARBA00022777"/>
    </source>
</evidence>
<dbReference type="CDD" id="cd17546">
    <property type="entry name" value="REC_hyHK_CKI1_RcsC-like"/>
    <property type="match status" value="1"/>
</dbReference>
<keyword evidence="8" id="KW-0418">Kinase</keyword>
<name>A0A935K093_9RHOO</name>
<protein>
    <recommendedName>
        <fullName evidence="14">Virulence sensor protein BvgS</fullName>
        <ecNumber evidence="3">2.7.13.3</ecNumber>
    </recommendedName>
</protein>
<dbReference type="PANTHER" id="PTHR45339:SF1">
    <property type="entry name" value="HYBRID SIGNAL TRANSDUCTION HISTIDINE KINASE J"/>
    <property type="match status" value="1"/>
</dbReference>
<accession>A0A935K093</accession>
<dbReference type="SMART" id="SM00387">
    <property type="entry name" value="HATPase_c"/>
    <property type="match status" value="1"/>
</dbReference>
<evidence type="ECO:0000256" key="11">
    <source>
        <dbReference type="ARBA" id="ARBA00023012"/>
    </source>
</evidence>
<organism evidence="19 20">
    <name type="scientific">Candidatus Dechloromonas phosphorivorans</name>
    <dbReference type="NCBI Taxonomy" id="2899244"/>
    <lineage>
        <taxon>Bacteria</taxon>
        <taxon>Pseudomonadati</taxon>
        <taxon>Pseudomonadota</taxon>
        <taxon>Betaproteobacteria</taxon>
        <taxon>Rhodocyclales</taxon>
        <taxon>Azonexaceae</taxon>
        <taxon>Dechloromonas</taxon>
    </lineage>
</organism>
<dbReference type="InterPro" id="IPR036097">
    <property type="entry name" value="HisK_dim/P_sf"/>
</dbReference>
<keyword evidence="12 16" id="KW-0472">Membrane</keyword>
<dbReference type="SUPFAM" id="SSF52172">
    <property type="entry name" value="CheY-like"/>
    <property type="match status" value="1"/>
</dbReference>
<dbReference type="GO" id="GO:0000155">
    <property type="term" value="F:phosphorelay sensor kinase activity"/>
    <property type="evidence" value="ECO:0007669"/>
    <property type="project" value="InterPro"/>
</dbReference>
<dbReference type="EMBL" id="JADJMS010000046">
    <property type="protein sequence ID" value="MBK7416650.1"/>
    <property type="molecule type" value="Genomic_DNA"/>
</dbReference>
<dbReference type="InterPro" id="IPR001789">
    <property type="entry name" value="Sig_transdc_resp-reg_receiver"/>
</dbReference>
<dbReference type="GO" id="GO:0016020">
    <property type="term" value="C:membrane"/>
    <property type="evidence" value="ECO:0007669"/>
    <property type="project" value="UniProtKB-SubCell"/>
</dbReference>
<feature type="transmembrane region" description="Helical" evidence="16">
    <location>
        <begin position="48"/>
        <end position="67"/>
    </location>
</feature>
<evidence type="ECO:0000256" key="13">
    <source>
        <dbReference type="ARBA" id="ARBA00058004"/>
    </source>
</evidence>
<evidence type="ECO:0000256" key="7">
    <source>
        <dbReference type="ARBA" id="ARBA00022741"/>
    </source>
</evidence>
<dbReference type="Gene3D" id="3.40.50.2300">
    <property type="match status" value="1"/>
</dbReference>
<evidence type="ECO:0000256" key="2">
    <source>
        <dbReference type="ARBA" id="ARBA00004370"/>
    </source>
</evidence>
<keyword evidence="5" id="KW-0808">Transferase</keyword>
<evidence type="ECO:0000259" key="18">
    <source>
        <dbReference type="PROSITE" id="PS50110"/>
    </source>
</evidence>
<dbReference type="EC" id="2.7.13.3" evidence="3"/>
<evidence type="ECO:0000256" key="12">
    <source>
        <dbReference type="ARBA" id="ARBA00023136"/>
    </source>
</evidence>
<dbReference type="PROSITE" id="PS50110">
    <property type="entry name" value="RESPONSE_REGULATORY"/>
    <property type="match status" value="1"/>
</dbReference>
<evidence type="ECO:0000256" key="10">
    <source>
        <dbReference type="ARBA" id="ARBA00022989"/>
    </source>
</evidence>
<evidence type="ECO:0000313" key="20">
    <source>
        <dbReference type="Proteomes" id="UP000739411"/>
    </source>
</evidence>
<dbReference type="PRINTS" id="PR00344">
    <property type="entry name" value="BCTRLSENSOR"/>
</dbReference>
<comment type="function">
    <text evidence="13">Member of the two-component regulatory system BvgS/BvgA. Phosphorylates BvgA via a four-step phosphorelay in response to environmental signals.</text>
</comment>
<evidence type="ECO:0000256" key="14">
    <source>
        <dbReference type="ARBA" id="ARBA00070152"/>
    </source>
</evidence>
<evidence type="ECO:0000256" key="4">
    <source>
        <dbReference type="ARBA" id="ARBA00022553"/>
    </source>
</evidence>
<dbReference type="InterPro" id="IPR011006">
    <property type="entry name" value="CheY-like_superfamily"/>
</dbReference>
<dbReference type="Pfam" id="PF00512">
    <property type="entry name" value="HisKA"/>
    <property type="match status" value="1"/>
</dbReference>
<evidence type="ECO:0000256" key="5">
    <source>
        <dbReference type="ARBA" id="ARBA00022679"/>
    </source>
</evidence>